<comment type="caution">
    <text evidence="1">The sequence shown here is derived from an EMBL/GenBank/DDBJ whole genome shotgun (WGS) entry which is preliminary data.</text>
</comment>
<sequence>MRTAKIIVTFLAGLNFIVYVWRVSAEVSSRPNSNLSPGDELIHRFATVWTEQLSAIEQLGDARQDGKCLADPAQYFRPLFALTSEGESEFHVAWNYFHAWWALARTTYDYAVQPFIHLIGEHYREQNKSLKLLVTYDDPPPGYPLQMSDIQVVPFEKLIRHGVGMT</sequence>
<name>A0A2T2WVL8_9FIRM</name>
<gene>
    <name evidence="1" type="ORF">C7B43_14325</name>
</gene>
<dbReference type="Proteomes" id="UP000242699">
    <property type="component" value="Unassembled WGS sequence"/>
</dbReference>
<proteinExistence type="predicted"/>
<evidence type="ECO:0000313" key="2">
    <source>
        <dbReference type="Proteomes" id="UP000242699"/>
    </source>
</evidence>
<evidence type="ECO:0000313" key="1">
    <source>
        <dbReference type="EMBL" id="PSR26276.1"/>
    </source>
</evidence>
<dbReference type="EMBL" id="PXYT01000038">
    <property type="protein sequence ID" value="PSR26276.1"/>
    <property type="molecule type" value="Genomic_DNA"/>
</dbReference>
<organism evidence="1 2">
    <name type="scientific">Sulfobacillus benefaciens</name>
    <dbReference type="NCBI Taxonomy" id="453960"/>
    <lineage>
        <taxon>Bacteria</taxon>
        <taxon>Bacillati</taxon>
        <taxon>Bacillota</taxon>
        <taxon>Clostridia</taxon>
        <taxon>Eubacteriales</taxon>
        <taxon>Clostridiales Family XVII. Incertae Sedis</taxon>
        <taxon>Sulfobacillus</taxon>
    </lineage>
</organism>
<reference evidence="1 2" key="1">
    <citation type="journal article" date="2014" name="BMC Genomics">
        <title>Comparison of environmental and isolate Sulfobacillus genomes reveals diverse carbon, sulfur, nitrogen, and hydrogen metabolisms.</title>
        <authorList>
            <person name="Justice N.B."/>
            <person name="Norman A."/>
            <person name="Brown C.T."/>
            <person name="Singh A."/>
            <person name="Thomas B.C."/>
            <person name="Banfield J.F."/>
        </authorList>
    </citation>
    <scope>NUCLEOTIDE SEQUENCE [LARGE SCALE GENOMIC DNA]</scope>
    <source>
        <strain evidence="1">AMDSBA1</strain>
    </source>
</reference>
<protein>
    <submittedName>
        <fullName evidence="1">Uncharacterized protein</fullName>
    </submittedName>
</protein>
<accession>A0A2T2WVL8</accession>
<dbReference type="AlphaFoldDB" id="A0A2T2WVL8"/>